<dbReference type="AlphaFoldDB" id="A0A0A9G596"/>
<reference evidence="1" key="1">
    <citation type="submission" date="2014-09" db="EMBL/GenBank/DDBJ databases">
        <authorList>
            <person name="Magalhaes I.L.F."/>
            <person name="Oliveira U."/>
            <person name="Santos F.R."/>
            <person name="Vidigal T.H.D.A."/>
            <person name="Brescovit A.D."/>
            <person name="Santos A.J."/>
        </authorList>
    </citation>
    <scope>NUCLEOTIDE SEQUENCE</scope>
    <source>
        <tissue evidence="1">Shoot tissue taken approximately 20 cm above the soil surface</tissue>
    </source>
</reference>
<sequence length="38" mass="4269">MCSSNTNQKDHDPIAIPTQELIFNLNHPVYIDPSSTNL</sequence>
<dbReference type="EMBL" id="GBRH01178239">
    <property type="protein sequence ID" value="JAE19657.1"/>
    <property type="molecule type" value="Transcribed_RNA"/>
</dbReference>
<name>A0A0A9G596_ARUDO</name>
<reference evidence="1" key="2">
    <citation type="journal article" date="2015" name="Data Brief">
        <title>Shoot transcriptome of the giant reed, Arundo donax.</title>
        <authorList>
            <person name="Barrero R.A."/>
            <person name="Guerrero F.D."/>
            <person name="Moolhuijzen P."/>
            <person name="Goolsby J.A."/>
            <person name="Tidwell J."/>
            <person name="Bellgard S.E."/>
            <person name="Bellgard M.I."/>
        </authorList>
    </citation>
    <scope>NUCLEOTIDE SEQUENCE</scope>
    <source>
        <tissue evidence="1">Shoot tissue taken approximately 20 cm above the soil surface</tissue>
    </source>
</reference>
<organism evidence="1">
    <name type="scientific">Arundo donax</name>
    <name type="common">Giant reed</name>
    <name type="synonym">Donax arundinaceus</name>
    <dbReference type="NCBI Taxonomy" id="35708"/>
    <lineage>
        <taxon>Eukaryota</taxon>
        <taxon>Viridiplantae</taxon>
        <taxon>Streptophyta</taxon>
        <taxon>Embryophyta</taxon>
        <taxon>Tracheophyta</taxon>
        <taxon>Spermatophyta</taxon>
        <taxon>Magnoliopsida</taxon>
        <taxon>Liliopsida</taxon>
        <taxon>Poales</taxon>
        <taxon>Poaceae</taxon>
        <taxon>PACMAD clade</taxon>
        <taxon>Arundinoideae</taxon>
        <taxon>Arundineae</taxon>
        <taxon>Arundo</taxon>
    </lineage>
</organism>
<proteinExistence type="predicted"/>
<evidence type="ECO:0000313" key="1">
    <source>
        <dbReference type="EMBL" id="JAE19657.1"/>
    </source>
</evidence>
<protein>
    <submittedName>
        <fullName evidence="1">Uncharacterized protein</fullName>
    </submittedName>
</protein>
<accession>A0A0A9G596</accession>